<organism evidence="2 3">
    <name type="scientific">Chryseobacterium artocarpi</name>
    <dbReference type="NCBI Taxonomy" id="1414727"/>
    <lineage>
        <taxon>Bacteria</taxon>
        <taxon>Pseudomonadati</taxon>
        <taxon>Bacteroidota</taxon>
        <taxon>Flavobacteriia</taxon>
        <taxon>Flavobacteriales</taxon>
        <taxon>Weeksellaceae</taxon>
        <taxon>Chryseobacterium group</taxon>
        <taxon>Chryseobacterium</taxon>
    </lineage>
</organism>
<evidence type="ECO:0000313" key="2">
    <source>
        <dbReference type="EMBL" id="OCA69339.1"/>
    </source>
</evidence>
<reference evidence="2 3" key="1">
    <citation type="submission" date="2016-07" db="EMBL/GenBank/DDBJ databases">
        <authorList>
            <person name="Jeong J.-J."/>
            <person name="Kim D.W."/>
            <person name="Sang M.K."/>
            <person name="Choi I.-G."/>
            <person name="Kim K.D."/>
        </authorList>
    </citation>
    <scope>NUCLEOTIDE SEQUENCE [LARGE SCALE GENOMIC DNA]</scope>
    <source>
        <strain evidence="2 3">UTM-3</strain>
    </source>
</reference>
<dbReference type="OrthoDB" id="1273001at2"/>
<keyword evidence="1" id="KW-0812">Transmembrane</keyword>
<protein>
    <recommendedName>
        <fullName evidence="4">Glycine zipper domain-containing protein</fullName>
    </recommendedName>
</protein>
<accession>A0A1B8ZCK7</accession>
<feature type="transmembrane region" description="Helical" evidence="1">
    <location>
        <begin position="288"/>
        <end position="308"/>
    </location>
</feature>
<keyword evidence="1" id="KW-0472">Membrane</keyword>
<keyword evidence="1" id="KW-1133">Transmembrane helix</keyword>
<dbReference type="RefSeq" id="WP_065395527.1">
    <property type="nucleotide sequence ID" value="NZ_MAYH01000045.1"/>
</dbReference>
<dbReference type="Proteomes" id="UP000092651">
    <property type="component" value="Unassembled WGS sequence"/>
</dbReference>
<proteinExistence type="predicted"/>
<keyword evidence="3" id="KW-1185">Reference proteome</keyword>
<evidence type="ECO:0008006" key="4">
    <source>
        <dbReference type="Google" id="ProtNLM"/>
    </source>
</evidence>
<gene>
    <name evidence="2" type="ORF">BBI01_14405</name>
</gene>
<name>A0A1B8ZCK7_9FLAO</name>
<sequence>MKKIFLFLMLSALLSAQRTELVELKQNIKDKKGTTKSITFIDNRLDKEIGTVIYNKEIVDIKFANEDLKNHIENWFQDDNKTKGNNDIVILLEELKVDNIERENKNSIGKTKIKLSSFIKRNDKYYFLNRINNIFTSEPRLTPNVPKNIANNISSSISGLIKESYTSLPIADAIPESELMNYENYLNKKIQAYNATELKEGVYKDFKSFYAQKPEFGYYTEKNKKGIVLRVKYRDEIVSNENVFGYVEGGKAYKLTPVGYLEMTKDDKGFFVVATMGELYGANTSSGYGVMIGAMAGGIVGALIGAAIDSGSTARRPSNMDTSEMPNVYLDSLTGKYIFD</sequence>
<dbReference type="AlphaFoldDB" id="A0A1B8ZCK7"/>
<evidence type="ECO:0000313" key="3">
    <source>
        <dbReference type="Proteomes" id="UP000092651"/>
    </source>
</evidence>
<dbReference type="EMBL" id="MAYH01000045">
    <property type="protein sequence ID" value="OCA69339.1"/>
    <property type="molecule type" value="Genomic_DNA"/>
</dbReference>
<comment type="caution">
    <text evidence="2">The sequence shown here is derived from an EMBL/GenBank/DDBJ whole genome shotgun (WGS) entry which is preliminary data.</text>
</comment>
<evidence type="ECO:0000256" key="1">
    <source>
        <dbReference type="SAM" id="Phobius"/>
    </source>
</evidence>